<name>X0Z7D2_9ZZZZ</name>
<reference evidence="1" key="1">
    <citation type="journal article" date="2014" name="Front. Microbiol.">
        <title>High frequency of phylogenetically diverse reductive dehalogenase-homologous genes in deep subseafloor sedimentary metagenomes.</title>
        <authorList>
            <person name="Kawai M."/>
            <person name="Futagami T."/>
            <person name="Toyoda A."/>
            <person name="Takaki Y."/>
            <person name="Nishi S."/>
            <person name="Hori S."/>
            <person name="Arai W."/>
            <person name="Tsubouchi T."/>
            <person name="Morono Y."/>
            <person name="Uchiyama I."/>
            <person name="Ito T."/>
            <person name="Fujiyama A."/>
            <person name="Inagaki F."/>
            <person name="Takami H."/>
        </authorList>
    </citation>
    <scope>NUCLEOTIDE SEQUENCE</scope>
    <source>
        <strain evidence="1">Expedition CK06-06</strain>
    </source>
</reference>
<evidence type="ECO:0000313" key="1">
    <source>
        <dbReference type="EMBL" id="GAG44446.1"/>
    </source>
</evidence>
<accession>X0Z7D2</accession>
<dbReference type="EMBL" id="BARS01053982">
    <property type="protein sequence ID" value="GAG44446.1"/>
    <property type="molecule type" value="Genomic_DNA"/>
</dbReference>
<gene>
    <name evidence="1" type="ORF">S01H1_80001</name>
</gene>
<comment type="caution">
    <text evidence="1">The sequence shown here is derived from an EMBL/GenBank/DDBJ whole genome shotgun (WGS) entry which is preliminary data.</text>
</comment>
<protein>
    <submittedName>
        <fullName evidence="1">Uncharacterized protein</fullName>
    </submittedName>
</protein>
<dbReference type="Gene3D" id="3.20.70.20">
    <property type="match status" value="1"/>
</dbReference>
<organism evidence="1">
    <name type="scientific">marine sediment metagenome</name>
    <dbReference type="NCBI Taxonomy" id="412755"/>
    <lineage>
        <taxon>unclassified sequences</taxon>
        <taxon>metagenomes</taxon>
        <taxon>ecological metagenomes</taxon>
    </lineage>
</organism>
<proteinExistence type="predicted"/>
<sequence>MLTPEEWKKLEEMYKFWDEQTFAEMNLGYWPEEVKRVLYPAGFRKIIQMESYETAISCPSPDIKMLLAKGLNGIMNIQ</sequence>
<dbReference type="AlphaFoldDB" id="X0Z7D2"/>